<evidence type="ECO:0000313" key="9">
    <source>
        <dbReference type="EMBL" id="KAJ4426869.1"/>
    </source>
</evidence>
<evidence type="ECO:0000256" key="1">
    <source>
        <dbReference type="ARBA" id="ARBA00001968"/>
    </source>
</evidence>
<comment type="similarity">
    <text evidence="3">Belongs to the HARBI1 family.</text>
</comment>
<protein>
    <recommendedName>
        <fullName evidence="8">DDE Tnp4 domain-containing protein</fullName>
    </recommendedName>
</protein>
<comment type="subcellular location">
    <subcellularLocation>
        <location evidence="2">Nucleus</location>
    </subcellularLocation>
</comment>
<keyword evidence="10" id="KW-1185">Reference proteome</keyword>
<evidence type="ECO:0000256" key="2">
    <source>
        <dbReference type="ARBA" id="ARBA00004123"/>
    </source>
</evidence>
<evidence type="ECO:0000256" key="4">
    <source>
        <dbReference type="ARBA" id="ARBA00022722"/>
    </source>
</evidence>
<evidence type="ECO:0000259" key="8">
    <source>
        <dbReference type="Pfam" id="PF13359"/>
    </source>
</evidence>
<organism evidence="9 10">
    <name type="scientific">Periplaneta americana</name>
    <name type="common">American cockroach</name>
    <name type="synonym">Blatta americana</name>
    <dbReference type="NCBI Taxonomy" id="6978"/>
    <lineage>
        <taxon>Eukaryota</taxon>
        <taxon>Metazoa</taxon>
        <taxon>Ecdysozoa</taxon>
        <taxon>Arthropoda</taxon>
        <taxon>Hexapoda</taxon>
        <taxon>Insecta</taxon>
        <taxon>Pterygota</taxon>
        <taxon>Neoptera</taxon>
        <taxon>Polyneoptera</taxon>
        <taxon>Dictyoptera</taxon>
        <taxon>Blattodea</taxon>
        <taxon>Blattoidea</taxon>
        <taxon>Blattidae</taxon>
        <taxon>Blattinae</taxon>
        <taxon>Periplaneta</taxon>
    </lineage>
</organism>
<keyword evidence="6" id="KW-0378">Hydrolase</keyword>
<keyword evidence="4" id="KW-0540">Nuclease</keyword>
<dbReference type="InterPro" id="IPR027806">
    <property type="entry name" value="HARBI1_dom"/>
</dbReference>
<feature type="domain" description="DDE Tnp4" evidence="8">
    <location>
        <begin position="125"/>
        <end position="275"/>
    </location>
</feature>
<comment type="cofactor">
    <cofactor evidence="1">
        <name>a divalent metal cation</name>
        <dbReference type="ChEBI" id="CHEBI:60240"/>
    </cofactor>
</comment>
<dbReference type="PANTHER" id="PTHR22930">
    <property type="match status" value="1"/>
</dbReference>
<name>A0ABQ8RYQ3_PERAM</name>
<dbReference type="PANTHER" id="PTHR22930:SF289">
    <property type="entry name" value="DDE TNP4 DOMAIN-CONTAINING PROTEIN-RELATED"/>
    <property type="match status" value="1"/>
</dbReference>
<evidence type="ECO:0000313" key="10">
    <source>
        <dbReference type="Proteomes" id="UP001148838"/>
    </source>
</evidence>
<dbReference type="EMBL" id="JAJSOF020000039">
    <property type="protein sequence ID" value="KAJ4426869.1"/>
    <property type="molecule type" value="Genomic_DNA"/>
</dbReference>
<proteinExistence type="inferred from homology"/>
<evidence type="ECO:0000256" key="7">
    <source>
        <dbReference type="ARBA" id="ARBA00023242"/>
    </source>
</evidence>
<sequence>MSNSPERRARFTPERNNALKQKEVPSKMCENIDPDSRIIGIKLYRPINQLLLALRFYATGGDQLSVADYAGVSQSTASRIIHRVSSAIAALRCQYINLPQTPQSVLQTQMRFYNIARFPKVIGAMDCTHISIRSPGGNNAELFRNRKTYFSLNVQAICNANMEFSDIVARWPGSSHDSTIFNNCVQRASFEQGIYGDSVLLVDAGYPCRSYLMPPLDIVHTPAENLYNESQIRSRNVIERTFGLWKRRFPVFALGMNVTLDHTFAVITATAVLHNILRRAGEELPQDDPHLQLPAPWAELLGEGQIDGRLYQQNRPISRRDNLVRRTIIDTYFRSLLPQ</sequence>
<reference evidence="9 10" key="1">
    <citation type="journal article" date="2022" name="Allergy">
        <title>Genome assembly and annotation of Periplaneta americana reveal a comprehensive cockroach allergen profile.</title>
        <authorList>
            <person name="Wang L."/>
            <person name="Xiong Q."/>
            <person name="Saelim N."/>
            <person name="Wang L."/>
            <person name="Nong W."/>
            <person name="Wan A.T."/>
            <person name="Shi M."/>
            <person name="Liu X."/>
            <person name="Cao Q."/>
            <person name="Hui J.H.L."/>
            <person name="Sookrung N."/>
            <person name="Leung T.F."/>
            <person name="Tungtrongchitr A."/>
            <person name="Tsui S.K.W."/>
        </authorList>
    </citation>
    <scope>NUCLEOTIDE SEQUENCE [LARGE SCALE GENOMIC DNA]</scope>
    <source>
        <strain evidence="9">PWHHKU_190912</strain>
    </source>
</reference>
<keyword evidence="7" id="KW-0539">Nucleus</keyword>
<dbReference type="InterPro" id="IPR045249">
    <property type="entry name" value="HARBI1-like"/>
</dbReference>
<evidence type="ECO:0000256" key="6">
    <source>
        <dbReference type="ARBA" id="ARBA00022801"/>
    </source>
</evidence>
<comment type="caution">
    <text evidence="9">The sequence shown here is derived from an EMBL/GenBank/DDBJ whole genome shotgun (WGS) entry which is preliminary data.</text>
</comment>
<evidence type="ECO:0000256" key="5">
    <source>
        <dbReference type="ARBA" id="ARBA00022723"/>
    </source>
</evidence>
<keyword evidence="5" id="KW-0479">Metal-binding</keyword>
<dbReference type="Proteomes" id="UP001148838">
    <property type="component" value="Unassembled WGS sequence"/>
</dbReference>
<accession>A0ABQ8RYQ3</accession>
<dbReference type="Pfam" id="PF13359">
    <property type="entry name" value="DDE_Tnp_4"/>
    <property type="match status" value="1"/>
</dbReference>
<evidence type="ECO:0000256" key="3">
    <source>
        <dbReference type="ARBA" id="ARBA00006958"/>
    </source>
</evidence>
<gene>
    <name evidence="9" type="ORF">ANN_26668</name>
</gene>